<keyword evidence="8" id="KW-0496">Mitochondrion</keyword>
<evidence type="ECO:0000256" key="2">
    <source>
        <dbReference type="ARBA" id="ARBA00006375"/>
    </source>
</evidence>
<keyword evidence="9 10" id="KW-0472">Membrane</keyword>
<accession>F2WQ58</accession>
<dbReference type="InterPro" id="IPR018108">
    <property type="entry name" value="MCP_transmembrane"/>
</dbReference>
<dbReference type="GO" id="GO:0005315">
    <property type="term" value="F:phosphate transmembrane transporter activity"/>
    <property type="evidence" value="ECO:0007669"/>
    <property type="project" value="InterPro"/>
</dbReference>
<comment type="similarity">
    <text evidence="2 11">Belongs to the mitochondrial carrier (TC 2.A.29) family.</text>
</comment>
<proteinExistence type="evidence at transcript level"/>
<evidence type="ECO:0000256" key="11">
    <source>
        <dbReference type="RuleBase" id="RU000488"/>
    </source>
</evidence>
<dbReference type="PANTHER" id="PTHR45671:SF12">
    <property type="entry name" value="MITOCHONDRIAL PHOSPHATE CARRIER PROTEIN"/>
    <property type="match status" value="1"/>
</dbReference>
<keyword evidence="4 10" id="KW-0812">Transmembrane</keyword>
<dbReference type="EMBL" id="HQ199275">
    <property type="protein sequence ID" value="ADV91203.1"/>
    <property type="molecule type" value="mRNA"/>
</dbReference>
<feature type="repeat" description="Solcar" evidence="10">
    <location>
        <begin position="114"/>
        <end position="199"/>
    </location>
</feature>
<keyword evidence="7" id="KW-1133">Transmembrane helix</keyword>
<evidence type="ECO:0000256" key="3">
    <source>
        <dbReference type="ARBA" id="ARBA00022448"/>
    </source>
</evidence>
<name>F2WQ58_KARVE</name>
<reference evidence="12" key="1">
    <citation type="journal article" date="2011" name="J. Mol. Biol.">
        <title>Analysis of dinoflagellate mitochondrial protein sorting signals indicates a highly stable protein targeting system across eukaryotic diversity.</title>
        <authorList>
            <person name="Danne J.C."/>
            <person name="Waller R.F."/>
        </authorList>
    </citation>
    <scope>NUCLEOTIDE SEQUENCE</scope>
</reference>
<sequence length="315" mass="33283">MAPDGKFMGQGPFDAMHYIKAAFGGAVCCSVTHGGTTPIDVVKTRMQLDPGKYTSFIGTFKEVAAKEGTGALFTGVMPTFQGYFVQGWFKFGGVEICKTKFAQMMSSEQAAYNNRDFITLGGSACAEFVADIFLCPYEACRIRAVSDPGYANGMLAVGKKMVGEMGVVGGLYAGFGPMLFKQIPYTMAKFAVQQKVAEKYYNAMGLSPEKMSKSGVLGVSLGSGVVAGVAAATISQPADGLLSKVNKKGAGGEGSMMTRLGRIAAETGFVKLCTQGLFARWIHVGVITAGQFAVVDACMMSVGASRFHFHDPSKH</sequence>
<comment type="subcellular location">
    <subcellularLocation>
        <location evidence="1">Mitochondrion inner membrane</location>
        <topology evidence="1">Multi-pass membrane protein</topology>
    </subcellularLocation>
</comment>
<keyword evidence="6" id="KW-0999">Mitochondrion inner membrane</keyword>
<dbReference type="InterPro" id="IPR023395">
    <property type="entry name" value="MCP_dom_sf"/>
</dbReference>
<feature type="repeat" description="Solcar" evidence="10">
    <location>
        <begin position="16"/>
        <end position="100"/>
    </location>
</feature>
<keyword evidence="5" id="KW-0677">Repeat</keyword>
<evidence type="ECO:0000256" key="9">
    <source>
        <dbReference type="ARBA" id="ARBA00023136"/>
    </source>
</evidence>
<evidence type="ECO:0000256" key="6">
    <source>
        <dbReference type="ARBA" id="ARBA00022792"/>
    </source>
</evidence>
<evidence type="ECO:0000256" key="1">
    <source>
        <dbReference type="ARBA" id="ARBA00004448"/>
    </source>
</evidence>
<evidence type="ECO:0000256" key="10">
    <source>
        <dbReference type="PROSITE-ProRule" id="PRU00282"/>
    </source>
</evidence>
<evidence type="ECO:0000256" key="7">
    <source>
        <dbReference type="ARBA" id="ARBA00022989"/>
    </source>
</evidence>
<keyword evidence="3 11" id="KW-0813">Transport</keyword>
<dbReference type="GO" id="GO:1990547">
    <property type="term" value="P:mitochondrial phosphate ion transmembrane transport"/>
    <property type="evidence" value="ECO:0007669"/>
    <property type="project" value="InterPro"/>
</dbReference>
<organism evidence="12">
    <name type="scientific">Karlodinium veneficum</name>
    <name type="common">Dinoflagellate</name>
    <name type="synonym">Karlodinium micrum</name>
    <dbReference type="NCBI Taxonomy" id="407301"/>
    <lineage>
        <taxon>Eukaryota</taxon>
        <taxon>Sar</taxon>
        <taxon>Alveolata</taxon>
        <taxon>Dinophyceae</taxon>
        <taxon>Gymnodiniales</taxon>
        <taxon>Kareniaceae</taxon>
        <taxon>Karlodinium</taxon>
    </lineage>
</organism>
<dbReference type="GO" id="GO:0005743">
    <property type="term" value="C:mitochondrial inner membrane"/>
    <property type="evidence" value="ECO:0007669"/>
    <property type="project" value="UniProtKB-SubCell"/>
</dbReference>
<dbReference type="SUPFAM" id="SSF103506">
    <property type="entry name" value="Mitochondrial carrier"/>
    <property type="match status" value="1"/>
</dbReference>
<dbReference type="Gene3D" id="1.50.40.10">
    <property type="entry name" value="Mitochondrial carrier domain"/>
    <property type="match status" value="1"/>
</dbReference>
<dbReference type="PANTHER" id="PTHR45671">
    <property type="entry name" value="SOLUTE CARRIER FAMILY 25 (MITOCHONDRIAL CARRIER PHOSPHATE CARRIER), MEMBER 3, LIKE-RELATED-RELATED"/>
    <property type="match status" value="1"/>
</dbReference>
<evidence type="ECO:0000256" key="8">
    <source>
        <dbReference type="ARBA" id="ARBA00023128"/>
    </source>
</evidence>
<evidence type="ECO:0000256" key="4">
    <source>
        <dbReference type="ARBA" id="ARBA00022692"/>
    </source>
</evidence>
<evidence type="ECO:0000256" key="5">
    <source>
        <dbReference type="ARBA" id="ARBA00022737"/>
    </source>
</evidence>
<protein>
    <submittedName>
        <fullName evidence="12">Mitochondrial phosphate carrier-like protein 1</fullName>
    </submittedName>
</protein>
<dbReference type="InterPro" id="IPR044677">
    <property type="entry name" value="SLC25A3/Pic2/Mir1-like"/>
</dbReference>
<dbReference type="AlphaFoldDB" id="F2WQ58"/>
<evidence type="ECO:0000313" key="12">
    <source>
        <dbReference type="EMBL" id="ADV91203.1"/>
    </source>
</evidence>
<dbReference type="PROSITE" id="PS50920">
    <property type="entry name" value="SOLCAR"/>
    <property type="match status" value="2"/>
</dbReference>
<dbReference type="Pfam" id="PF00153">
    <property type="entry name" value="Mito_carr"/>
    <property type="match status" value="2"/>
</dbReference>